<protein>
    <submittedName>
        <fullName evidence="6">Creatininase</fullName>
    </submittedName>
</protein>
<dbReference type="GO" id="GO:0009231">
    <property type="term" value="P:riboflavin biosynthetic process"/>
    <property type="evidence" value="ECO:0007669"/>
    <property type="project" value="TreeGrafter"/>
</dbReference>
<dbReference type="InterPro" id="IPR003785">
    <property type="entry name" value="Creatininase/forma_Hydrolase"/>
</dbReference>
<evidence type="ECO:0000256" key="3">
    <source>
        <dbReference type="ARBA" id="ARBA00022801"/>
    </source>
</evidence>
<keyword evidence="7" id="KW-1185">Reference proteome</keyword>
<keyword evidence="2" id="KW-0479">Metal-binding</keyword>
<organism evidence="6 7">
    <name type="scientific">Thauera humireducens</name>
    <dbReference type="NCBI Taxonomy" id="1134435"/>
    <lineage>
        <taxon>Bacteria</taxon>
        <taxon>Pseudomonadati</taxon>
        <taxon>Pseudomonadota</taxon>
        <taxon>Betaproteobacteria</taxon>
        <taxon>Rhodocyclales</taxon>
        <taxon>Zoogloeaceae</taxon>
        <taxon>Thauera</taxon>
    </lineage>
</organism>
<comment type="similarity">
    <text evidence="5">Belongs to the creatininase superfamily.</text>
</comment>
<comment type="cofactor">
    <cofactor evidence="1">
        <name>Zn(2+)</name>
        <dbReference type="ChEBI" id="CHEBI:29105"/>
    </cofactor>
</comment>
<evidence type="ECO:0000256" key="5">
    <source>
        <dbReference type="ARBA" id="ARBA00024029"/>
    </source>
</evidence>
<dbReference type="EMBL" id="CP014646">
    <property type="protein sequence ID" value="AMO36755.1"/>
    <property type="molecule type" value="Genomic_DNA"/>
</dbReference>
<keyword evidence="4" id="KW-0862">Zinc</keyword>
<gene>
    <name evidence="6" type="ORF">AC731_007230</name>
</gene>
<keyword evidence="3" id="KW-0378">Hydrolase</keyword>
<reference evidence="7" key="1">
    <citation type="submission" date="2016-03" db="EMBL/GenBank/DDBJ databases">
        <authorList>
            <person name="Ma C."/>
            <person name="Zhou S."/>
            <person name="Yang G."/>
        </authorList>
    </citation>
    <scope>NUCLEOTIDE SEQUENCE [LARGE SCALE GENOMIC DNA]</scope>
    <source>
        <strain evidence="7">SgZ-1</strain>
    </source>
</reference>
<evidence type="ECO:0000313" key="6">
    <source>
        <dbReference type="EMBL" id="AMO36755.1"/>
    </source>
</evidence>
<name>A0A127K476_9RHOO</name>
<sequence length="278" mass="29404">MSHQAERSPAIPWWQDRTPREIAALAAADGVALLPLAAIEQHGEHLPLSTDLDIALGLIDAALPRVREGLPVCVLPPLAVGLSLEHCAFAGTLSLSPETALAVIVELGECVAAAGFRRLVLFNSHGGNKALVDLAALKLRAALRMLVVRANYFRFAPPPDVLPADELRHGLHGGALETAMMLHLAPARVRMDRIAHFDSLGREMAREGRLLGPEGEAGFAWMAQDLNAGGATGDARLATPALGARLVEHYSGQLARLIEDAHAFDLARLADGPLDGAG</sequence>
<dbReference type="GO" id="GO:0016811">
    <property type="term" value="F:hydrolase activity, acting on carbon-nitrogen (but not peptide) bonds, in linear amides"/>
    <property type="evidence" value="ECO:0007669"/>
    <property type="project" value="TreeGrafter"/>
</dbReference>
<dbReference type="PANTHER" id="PTHR35005:SF1">
    <property type="entry name" value="2-AMINO-5-FORMYLAMINO-6-RIBOSYLAMINOPYRIMIDIN-4(3H)-ONE 5'-MONOPHOSPHATE DEFORMYLASE"/>
    <property type="match status" value="1"/>
</dbReference>
<dbReference type="Gene3D" id="3.40.50.10310">
    <property type="entry name" value="Creatininase"/>
    <property type="match status" value="1"/>
</dbReference>
<dbReference type="KEGG" id="thu:AC731_007230"/>
<dbReference type="Pfam" id="PF02633">
    <property type="entry name" value="Creatininase"/>
    <property type="match status" value="1"/>
</dbReference>
<evidence type="ECO:0000256" key="1">
    <source>
        <dbReference type="ARBA" id="ARBA00001947"/>
    </source>
</evidence>
<accession>A0A127K476</accession>
<dbReference type="InterPro" id="IPR024087">
    <property type="entry name" value="Creatininase-like_sf"/>
</dbReference>
<dbReference type="RefSeq" id="WP_048702801.1">
    <property type="nucleotide sequence ID" value="NZ_CP014646.1"/>
</dbReference>
<dbReference type="STRING" id="1134435.AC731_007230"/>
<dbReference type="Proteomes" id="UP000036902">
    <property type="component" value="Chromosome"/>
</dbReference>
<proteinExistence type="inferred from homology"/>
<dbReference type="PANTHER" id="PTHR35005">
    <property type="entry name" value="3-DEHYDRO-SCYLLO-INOSOSE HYDROLASE"/>
    <property type="match status" value="1"/>
</dbReference>
<evidence type="ECO:0000256" key="4">
    <source>
        <dbReference type="ARBA" id="ARBA00022833"/>
    </source>
</evidence>
<dbReference type="SUPFAM" id="SSF102215">
    <property type="entry name" value="Creatininase"/>
    <property type="match status" value="1"/>
</dbReference>
<dbReference type="AlphaFoldDB" id="A0A127K476"/>
<evidence type="ECO:0000256" key="2">
    <source>
        <dbReference type="ARBA" id="ARBA00022723"/>
    </source>
</evidence>
<evidence type="ECO:0000313" key="7">
    <source>
        <dbReference type="Proteomes" id="UP000036902"/>
    </source>
</evidence>
<dbReference type="GO" id="GO:0046872">
    <property type="term" value="F:metal ion binding"/>
    <property type="evidence" value="ECO:0007669"/>
    <property type="project" value="UniProtKB-KW"/>
</dbReference>